<dbReference type="InterPro" id="IPR002656">
    <property type="entry name" value="Acyl_transf_3_dom"/>
</dbReference>
<feature type="domain" description="Acyltransferase 3" evidence="3">
    <location>
        <begin position="18"/>
        <end position="358"/>
    </location>
</feature>
<dbReference type="AlphaFoldDB" id="H8G5J1"/>
<dbReference type="GO" id="GO:0000271">
    <property type="term" value="P:polysaccharide biosynthetic process"/>
    <property type="evidence" value="ECO:0007669"/>
    <property type="project" value="TreeGrafter"/>
</dbReference>
<evidence type="ECO:0000256" key="1">
    <source>
        <dbReference type="SAM" id="MobiDB-lite"/>
    </source>
</evidence>
<feature type="transmembrane region" description="Helical" evidence="2">
    <location>
        <begin position="201"/>
        <end position="220"/>
    </location>
</feature>
<gene>
    <name evidence="4" type="ORF">SacazDRAFT_01295</name>
</gene>
<protein>
    <submittedName>
        <fullName evidence="4">Acyltransferase</fullName>
    </submittedName>
</protein>
<accession>H8G5J1</accession>
<feature type="transmembrane region" description="Helical" evidence="2">
    <location>
        <begin position="251"/>
        <end position="267"/>
    </location>
</feature>
<dbReference type="InterPro" id="IPR050879">
    <property type="entry name" value="Acyltransferase_3"/>
</dbReference>
<proteinExistence type="predicted"/>
<evidence type="ECO:0000313" key="4">
    <source>
        <dbReference type="EMBL" id="EHY88227.1"/>
    </source>
</evidence>
<reference evidence="4 5" key="1">
    <citation type="journal article" date="2012" name="Stand. Genomic Sci.">
        <title>Genome sequence of the soil bacterium Saccharomonospora azurea type strain (NA-128(T)).</title>
        <authorList>
            <person name="Klenk H.P."/>
            <person name="Held B."/>
            <person name="Lucas S."/>
            <person name="Lapidus A."/>
            <person name="Copeland A."/>
            <person name="Hammon N."/>
            <person name="Pitluck S."/>
            <person name="Goodwin L.A."/>
            <person name="Han C."/>
            <person name="Tapia R."/>
            <person name="Brambilla E.M."/>
            <person name="Potter G."/>
            <person name="Land M."/>
            <person name="Ivanova N."/>
            <person name="Rohde M."/>
            <person name="Goker M."/>
            <person name="Detter J.C."/>
            <person name="Kyrpides N.C."/>
            <person name="Woyke T."/>
        </authorList>
    </citation>
    <scope>NUCLEOTIDE SEQUENCE [LARGE SCALE GENOMIC DNA]</scope>
    <source>
        <strain evidence="4 5">NA-128</strain>
    </source>
</reference>
<dbReference type="OrthoDB" id="3660600at2"/>
<feature type="transmembrane region" description="Helical" evidence="2">
    <location>
        <begin position="341"/>
        <end position="363"/>
    </location>
</feature>
<feature type="transmembrane region" description="Helical" evidence="2">
    <location>
        <begin position="273"/>
        <end position="291"/>
    </location>
</feature>
<keyword evidence="4" id="KW-0012">Acyltransferase</keyword>
<name>H8G5J1_9PSEU</name>
<keyword evidence="2" id="KW-0812">Transmembrane</keyword>
<organism evidence="4 5">
    <name type="scientific">Saccharomonospora azurea NA-128</name>
    <dbReference type="NCBI Taxonomy" id="882081"/>
    <lineage>
        <taxon>Bacteria</taxon>
        <taxon>Bacillati</taxon>
        <taxon>Actinomycetota</taxon>
        <taxon>Actinomycetes</taxon>
        <taxon>Pseudonocardiales</taxon>
        <taxon>Pseudonocardiaceae</taxon>
        <taxon>Saccharomonospora</taxon>
    </lineage>
</organism>
<keyword evidence="5" id="KW-1185">Reference proteome</keyword>
<feature type="transmembrane region" description="Helical" evidence="2">
    <location>
        <begin position="170"/>
        <end position="189"/>
    </location>
</feature>
<dbReference type="Proteomes" id="UP000004705">
    <property type="component" value="Chromosome"/>
</dbReference>
<feature type="region of interest" description="Disordered" evidence="1">
    <location>
        <begin position="381"/>
        <end position="405"/>
    </location>
</feature>
<feature type="transmembrane region" description="Helical" evidence="2">
    <location>
        <begin position="226"/>
        <end position="244"/>
    </location>
</feature>
<feature type="transmembrane region" description="Helical" evidence="2">
    <location>
        <begin position="54"/>
        <end position="74"/>
    </location>
</feature>
<keyword evidence="4" id="KW-0808">Transferase</keyword>
<keyword evidence="2" id="KW-0472">Membrane</keyword>
<dbReference type="HOGENOM" id="CLU_065577_0_0_11"/>
<dbReference type="PANTHER" id="PTHR23028:SF131">
    <property type="entry name" value="BLR2367 PROTEIN"/>
    <property type="match status" value="1"/>
</dbReference>
<evidence type="ECO:0000256" key="2">
    <source>
        <dbReference type="SAM" id="Phobius"/>
    </source>
</evidence>
<keyword evidence="2" id="KW-1133">Transmembrane helix</keyword>
<sequence>MTVAGGSGTASRSSRRLNWDLIRVVAIVFVMLGHLTGVAAVVPGIEAYPLELNIKFGTVTLLVLSGYFIGPTIRRGSAGRWFRHRLARLLPAYLVAVVVVYTVARLVVVRFNGGTHQDGLLGVLFADPVMPADRGPDALPAWHVPDLTDLLLHLTLLHEWNPDPWHRIDGSYWTLPVQVIAFAAAALLWRYKLHRRVGAPVLLWGAMAVSVVSPVLSVIVETAPTATGAYRAYLFAAGVAIWLWQQRRLSTTHLVLLLVTTLVIQAFRSGAPVALVLLGFAVMLVAMCAAARGPDWDVPVLRLVRRPVSWLAGISYSLYLVHQQLGYILARALSEAGISPWWLRLSIVVGAVVVAAWLLTVLVERPVHRLLTRRRPRSAAEVTPTVGSSTAGSRDAPTVSVGGAT</sequence>
<dbReference type="RefSeq" id="WP_005439751.1">
    <property type="nucleotide sequence ID" value="NZ_CM001466.1"/>
</dbReference>
<dbReference type="GO" id="GO:0016020">
    <property type="term" value="C:membrane"/>
    <property type="evidence" value="ECO:0007669"/>
    <property type="project" value="TreeGrafter"/>
</dbReference>
<evidence type="ECO:0000313" key="5">
    <source>
        <dbReference type="Proteomes" id="UP000004705"/>
    </source>
</evidence>
<dbReference type="GO" id="GO:0016747">
    <property type="term" value="F:acyltransferase activity, transferring groups other than amino-acyl groups"/>
    <property type="evidence" value="ECO:0007669"/>
    <property type="project" value="InterPro"/>
</dbReference>
<dbReference type="PANTHER" id="PTHR23028">
    <property type="entry name" value="ACETYLTRANSFERASE"/>
    <property type="match status" value="1"/>
</dbReference>
<dbReference type="EMBL" id="CM001466">
    <property type="protein sequence ID" value="EHY88227.1"/>
    <property type="molecule type" value="Genomic_DNA"/>
</dbReference>
<feature type="transmembrane region" description="Helical" evidence="2">
    <location>
        <begin position="86"/>
        <end position="108"/>
    </location>
</feature>
<dbReference type="Pfam" id="PF01757">
    <property type="entry name" value="Acyl_transf_3"/>
    <property type="match status" value="1"/>
</dbReference>
<feature type="transmembrane region" description="Helical" evidence="2">
    <location>
        <begin position="303"/>
        <end position="321"/>
    </location>
</feature>
<feature type="transmembrane region" description="Helical" evidence="2">
    <location>
        <begin position="21"/>
        <end position="42"/>
    </location>
</feature>
<evidence type="ECO:0000259" key="3">
    <source>
        <dbReference type="Pfam" id="PF01757"/>
    </source>
</evidence>